<feature type="domain" description="GGDEF" evidence="3">
    <location>
        <begin position="167"/>
        <end position="228"/>
    </location>
</feature>
<sequence>MKASLKVLVVDDSEDDREQYRERLTEDEQRSWLITEAEDGRTAIDLVKNRSFDCILLDYSLPGRDGLEILKRLRESNIKVPIIMLTGQGNEKIAVEAMKLGAQDYLPKSNIDTAIITGSIVQAIERKSEEIELFRRANYDHLTGLASRSLLDDRLLRAVDLCTRNKSAFALIYLDLDRFKQVNDTYGHDCGDELLIEAARRLQNTVRAADKAMYECKRNTTLKFMLFE</sequence>
<dbReference type="SMART" id="SM00267">
    <property type="entry name" value="GGDEF"/>
    <property type="match status" value="1"/>
</dbReference>
<dbReference type="SUPFAM" id="SSF55073">
    <property type="entry name" value="Nucleotide cyclase"/>
    <property type="match status" value="1"/>
</dbReference>
<dbReference type="CDD" id="cd01949">
    <property type="entry name" value="GGDEF"/>
    <property type="match status" value="1"/>
</dbReference>
<dbReference type="SMART" id="SM00448">
    <property type="entry name" value="REC"/>
    <property type="match status" value="1"/>
</dbReference>
<feature type="domain" description="Response regulatory" evidence="2">
    <location>
        <begin position="6"/>
        <end position="123"/>
    </location>
</feature>
<dbReference type="Pfam" id="PF00990">
    <property type="entry name" value="GGDEF"/>
    <property type="match status" value="1"/>
</dbReference>
<evidence type="ECO:0000259" key="2">
    <source>
        <dbReference type="PROSITE" id="PS50110"/>
    </source>
</evidence>
<dbReference type="InterPro" id="IPR011006">
    <property type="entry name" value="CheY-like_superfamily"/>
</dbReference>
<dbReference type="EMBL" id="JAXAFO010000005">
    <property type="protein sequence ID" value="MDX6848591.1"/>
    <property type="molecule type" value="Genomic_DNA"/>
</dbReference>
<proteinExistence type="predicted"/>
<dbReference type="CDD" id="cd00156">
    <property type="entry name" value="REC"/>
    <property type="match status" value="1"/>
</dbReference>
<comment type="caution">
    <text evidence="4">The sequence shown here is derived from an EMBL/GenBank/DDBJ whole genome shotgun (WGS) entry which is preliminary data.</text>
</comment>
<dbReference type="PROSITE" id="PS50887">
    <property type="entry name" value="GGDEF"/>
    <property type="match status" value="1"/>
</dbReference>
<dbReference type="InterPro" id="IPR001789">
    <property type="entry name" value="Sig_transdc_resp-reg_receiver"/>
</dbReference>
<protein>
    <submittedName>
        <fullName evidence="4">Response regulator</fullName>
    </submittedName>
</protein>
<dbReference type="PROSITE" id="PS50110">
    <property type="entry name" value="RESPONSE_REGULATORY"/>
    <property type="match status" value="1"/>
</dbReference>
<gene>
    <name evidence="4" type="ORF">SCD92_04420</name>
</gene>
<dbReference type="InterPro" id="IPR000160">
    <property type="entry name" value="GGDEF_dom"/>
</dbReference>
<evidence type="ECO:0000256" key="1">
    <source>
        <dbReference type="PROSITE-ProRule" id="PRU00169"/>
    </source>
</evidence>
<dbReference type="NCBIfam" id="TIGR00254">
    <property type="entry name" value="GGDEF"/>
    <property type="match status" value="1"/>
</dbReference>
<feature type="modified residue" description="4-aspartylphosphate" evidence="1">
    <location>
        <position position="58"/>
    </location>
</feature>
<organism evidence="4 5">
    <name type="scientific">Gilvimarinus gilvus</name>
    <dbReference type="NCBI Taxonomy" id="3058038"/>
    <lineage>
        <taxon>Bacteria</taxon>
        <taxon>Pseudomonadati</taxon>
        <taxon>Pseudomonadota</taxon>
        <taxon>Gammaproteobacteria</taxon>
        <taxon>Cellvibrionales</taxon>
        <taxon>Cellvibrionaceae</taxon>
        <taxon>Gilvimarinus</taxon>
    </lineage>
</organism>
<dbReference type="Gene3D" id="3.40.50.2300">
    <property type="match status" value="1"/>
</dbReference>
<dbReference type="InterPro" id="IPR043128">
    <property type="entry name" value="Rev_trsase/Diguanyl_cyclase"/>
</dbReference>
<keyword evidence="1" id="KW-0597">Phosphoprotein</keyword>
<dbReference type="Gene3D" id="3.30.70.270">
    <property type="match status" value="1"/>
</dbReference>
<dbReference type="InterPro" id="IPR052155">
    <property type="entry name" value="Biofilm_reg_signaling"/>
</dbReference>
<dbReference type="SUPFAM" id="SSF52172">
    <property type="entry name" value="CheY-like"/>
    <property type="match status" value="1"/>
</dbReference>
<dbReference type="RefSeq" id="WP_302724690.1">
    <property type="nucleotide sequence ID" value="NZ_JAULRU010000823.1"/>
</dbReference>
<dbReference type="Proteomes" id="UP001273505">
    <property type="component" value="Unassembled WGS sequence"/>
</dbReference>
<name>A0ABU4RWP8_9GAMM</name>
<evidence type="ECO:0000313" key="5">
    <source>
        <dbReference type="Proteomes" id="UP001273505"/>
    </source>
</evidence>
<dbReference type="PANTHER" id="PTHR44757:SF2">
    <property type="entry name" value="BIOFILM ARCHITECTURE MAINTENANCE PROTEIN MBAA"/>
    <property type="match status" value="1"/>
</dbReference>
<dbReference type="PANTHER" id="PTHR44757">
    <property type="entry name" value="DIGUANYLATE CYCLASE DGCP"/>
    <property type="match status" value="1"/>
</dbReference>
<reference evidence="4 5" key="1">
    <citation type="submission" date="2023-11" db="EMBL/GenBank/DDBJ databases">
        <title>Gilvimarinus fulvus sp. nov., isolated from the surface of Kelp.</title>
        <authorList>
            <person name="Sun Y.Y."/>
            <person name="Gong Y."/>
            <person name="Du Z.J."/>
        </authorList>
    </citation>
    <scope>NUCLEOTIDE SEQUENCE [LARGE SCALE GENOMIC DNA]</scope>
    <source>
        <strain evidence="4 5">SDUM040013</strain>
    </source>
</reference>
<dbReference type="Pfam" id="PF00072">
    <property type="entry name" value="Response_reg"/>
    <property type="match status" value="1"/>
</dbReference>
<evidence type="ECO:0000313" key="4">
    <source>
        <dbReference type="EMBL" id="MDX6848591.1"/>
    </source>
</evidence>
<accession>A0ABU4RWP8</accession>
<evidence type="ECO:0000259" key="3">
    <source>
        <dbReference type="PROSITE" id="PS50887"/>
    </source>
</evidence>
<dbReference type="InterPro" id="IPR029787">
    <property type="entry name" value="Nucleotide_cyclase"/>
</dbReference>
<keyword evidence="5" id="KW-1185">Reference proteome</keyword>